<dbReference type="Pfam" id="PF12833">
    <property type="entry name" value="HTH_18"/>
    <property type="match status" value="1"/>
</dbReference>
<dbReference type="RefSeq" id="WP_377473070.1">
    <property type="nucleotide sequence ID" value="NZ_JBHLWN010000100.1"/>
</dbReference>
<dbReference type="PROSITE" id="PS01124">
    <property type="entry name" value="HTH_ARAC_FAMILY_2"/>
    <property type="match status" value="1"/>
</dbReference>
<evidence type="ECO:0000256" key="1">
    <source>
        <dbReference type="ARBA" id="ARBA00004496"/>
    </source>
</evidence>
<dbReference type="PRINTS" id="PR00032">
    <property type="entry name" value="HTHARAC"/>
</dbReference>
<gene>
    <name evidence="13" type="ORF">ACFFK0_24780</name>
</gene>
<evidence type="ECO:0000256" key="4">
    <source>
        <dbReference type="ARBA" id="ARBA00023012"/>
    </source>
</evidence>
<evidence type="ECO:0000256" key="6">
    <source>
        <dbReference type="ARBA" id="ARBA00023125"/>
    </source>
</evidence>
<evidence type="ECO:0000256" key="7">
    <source>
        <dbReference type="ARBA" id="ARBA00023163"/>
    </source>
</evidence>
<evidence type="ECO:0000313" key="14">
    <source>
        <dbReference type="Proteomes" id="UP001589776"/>
    </source>
</evidence>
<dbReference type="Pfam" id="PF00072">
    <property type="entry name" value="Response_reg"/>
    <property type="match status" value="1"/>
</dbReference>
<dbReference type="SUPFAM" id="SSF46689">
    <property type="entry name" value="Homeodomain-like"/>
    <property type="match status" value="2"/>
</dbReference>
<dbReference type="PROSITE" id="PS00041">
    <property type="entry name" value="HTH_ARAC_FAMILY_1"/>
    <property type="match status" value="1"/>
</dbReference>
<proteinExistence type="predicted"/>
<dbReference type="InterPro" id="IPR011006">
    <property type="entry name" value="CheY-like_superfamily"/>
</dbReference>
<evidence type="ECO:0000256" key="2">
    <source>
        <dbReference type="ARBA" id="ARBA00022490"/>
    </source>
</evidence>
<keyword evidence="3 8" id="KW-0597">Phosphoprotein</keyword>
<evidence type="ECO:0000259" key="12">
    <source>
        <dbReference type="PROSITE" id="PS50110"/>
    </source>
</evidence>
<feature type="domain" description="Response regulatory" evidence="12">
    <location>
        <begin position="5"/>
        <end position="122"/>
    </location>
</feature>
<dbReference type="Gene3D" id="1.10.10.60">
    <property type="entry name" value="Homeodomain-like"/>
    <property type="match status" value="2"/>
</dbReference>
<keyword evidence="6" id="KW-0238">DNA-binding</keyword>
<keyword evidence="9" id="KW-0175">Coiled coil</keyword>
<feature type="domain" description="HTH araC/xylS-type" evidence="11">
    <location>
        <begin position="445"/>
        <end position="543"/>
    </location>
</feature>
<dbReference type="SUPFAM" id="SSF52172">
    <property type="entry name" value="CheY-like"/>
    <property type="match status" value="1"/>
</dbReference>
<dbReference type="SMART" id="SM00448">
    <property type="entry name" value="REC"/>
    <property type="match status" value="1"/>
</dbReference>
<dbReference type="InterPro" id="IPR009057">
    <property type="entry name" value="Homeodomain-like_sf"/>
</dbReference>
<sequence>MYRYRVLIVDDEPEIRMGHRLKVDWEELGMTVAGEASNGMEALELLESEPFDIALVDMNMPVMGGVSLMEACRERYPHLKLIVITGYEDFHYAKAALHSKAVSYLLKPVSRDELSEALGQLKERLDAERKAREESRTAQWRLSQYYKEMKEHFLLHVVKEPLEQERIIRERARMFELEDWDDRTVRFVTVGLREQPAAGARQGEEGLVRAMRLPFELISREFAAEFAAAVQTYRDPYYPGLMHFIIENDTSALHSFQSELSLTIKERVRLEPVIGIGEPVRGFTAWKAGALSSLAAWSMAETGARGSERGAGTGSAAGAAGGMAVRDDGRPVLAEETALLLQRLLQRGELEAYEQTARHELARAHKETKSRFVKLIFQLYMQLDAAARESGSTLQTGEELWLRPDLVLELDSADQAAGFLVSLARRMGRGAGDADPADPERSAIEAAKQYIQDHYMMDIHLGMLADKFKYNASYFSELFKSKVGVTFIQFLTEVRMAQAVRLLEETELGLWDIAELTGFSNPSYFSSKFKKMYGTSPSEFRQRASKKNDTEQPKK</sequence>
<feature type="modified residue" description="4-aspartylphosphate" evidence="8">
    <location>
        <position position="57"/>
    </location>
</feature>
<keyword evidence="14" id="KW-1185">Reference proteome</keyword>
<evidence type="ECO:0000313" key="13">
    <source>
        <dbReference type="EMBL" id="MFC0215616.1"/>
    </source>
</evidence>
<dbReference type="PANTHER" id="PTHR42713">
    <property type="entry name" value="HISTIDINE KINASE-RELATED"/>
    <property type="match status" value="1"/>
</dbReference>
<organism evidence="13 14">
    <name type="scientific">Paenibacillus chartarius</name>
    <dbReference type="NCBI Taxonomy" id="747481"/>
    <lineage>
        <taxon>Bacteria</taxon>
        <taxon>Bacillati</taxon>
        <taxon>Bacillota</taxon>
        <taxon>Bacilli</taxon>
        <taxon>Bacillales</taxon>
        <taxon>Paenibacillaceae</taxon>
        <taxon>Paenibacillus</taxon>
    </lineage>
</organism>
<dbReference type="EMBL" id="JBHLWN010000100">
    <property type="protein sequence ID" value="MFC0215616.1"/>
    <property type="molecule type" value="Genomic_DNA"/>
</dbReference>
<dbReference type="PANTHER" id="PTHR42713:SF3">
    <property type="entry name" value="TRANSCRIPTIONAL REGULATORY PROTEIN HPTR"/>
    <property type="match status" value="1"/>
</dbReference>
<feature type="compositionally biased region" description="Basic and acidic residues" evidence="10">
    <location>
        <begin position="540"/>
        <end position="555"/>
    </location>
</feature>
<dbReference type="InterPro" id="IPR001789">
    <property type="entry name" value="Sig_transdc_resp-reg_receiver"/>
</dbReference>
<feature type="coiled-coil region" evidence="9">
    <location>
        <begin position="111"/>
        <end position="138"/>
    </location>
</feature>
<accession>A0ABV6DSJ1</accession>
<dbReference type="Gene3D" id="3.40.50.2300">
    <property type="match status" value="1"/>
</dbReference>
<dbReference type="InterPro" id="IPR020449">
    <property type="entry name" value="Tscrpt_reg_AraC-type_HTH"/>
</dbReference>
<evidence type="ECO:0000259" key="11">
    <source>
        <dbReference type="PROSITE" id="PS01124"/>
    </source>
</evidence>
<dbReference type="InterPro" id="IPR018062">
    <property type="entry name" value="HTH_AraC-typ_CS"/>
</dbReference>
<reference evidence="13 14" key="1">
    <citation type="submission" date="2024-09" db="EMBL/GenBank/DDBJ databases">
        <authorList>
            <person name="Sun Q."/>
            <person name="Mori K."/>
        </authorList>
    </citation>
    <scope>NUCLEOTIDE SEQUENCE [LARGE SCALE GENOMIC DNA]</scope>
    <source>
        <strain evidence="13 14">CCM 7759</strain>
    </source>
</reference>
<evidence type="ECO:0000256" key="8">
    <source>
        <dbReference type="PROSITE-ProRule" id="PRU00169"/>
    </source>
</evidence>
<name>A0ABV6DSJ1_9BACL</name>
<dbReference type="CDD" id="cd17536">
    <property type="entry name" value="REC_YesN-like"/>
    <property type="match status" value="1"/>
</dbReference>
<keyword evidence="5" id="KW-0805">Transcription regulation</keyword>
<dbReference type="InterPro" id="IPR018060">
    <property type="entry name" value="HTH_AraC"/>
</dbReference>
<evidence type="ECO:0000256" key="5">
    <source>
        <dbReference type="ARBA" id="ARBA00023015"/>
    </source>
</evidence>
<dbReference type="SMART" id="SM00342">
    <property type="entry name" value="HTH_ARAC"/>
    <property type="match status" value="1"/>
</dbReference>
<dbReference type="InterPro" id="IPR051552">
    <property type="entry name" value="HptR"/>
</dbReference>
<comment type="subcellular location">
    <subcellularLocation>
        <location evidence="1">Cytoplasm</location>
    </subcellularLocation>
</comment>
<protein>
    <submittedName>
        <fullName evidence="13">Response regulator</fullName>
    </submittedName>
</protein>
<dbReference type="Proteomes" id="UP001589776">
    <property type="component" value="Unassembled WGS sequence"/>
</dbReference>
<evidence type="ECO:0000256" key="9">
    <source>
        <dbReference type="SAM" id="Coils"/>
    </source>
</evidence>
<keyword evidence="2" id="KW-0963">Cytoplasm</keyword>
<evidence type="ECO:0000256" key="3">
    <source>
        <dbReference type="ARBA" id="ARBA00022553"/>
    </source>
</evidence>
<feature type="region of interest" description="Disordered" evidence="10">
    <location>
        <begin position="535"/>
        <end position="555"/>
    </location>
</feature>
<keyword evidence="7" id="KW-0804">Transcription</keyword>
<keyword evidence="4" id="KW-0902">Two-component regulatory system</keyword>
<evidence type="ECO:0000256" key="10">
    <source>
        <dbReference type="SAM" id="MobiDB-lite"/>
    </source>
</evidence>
<comment type="caution">
    <text evidence="13">The sequence shown here is derived from an EMBL/GenBank/DDBJ whole genome shotgun (WGS) entry which is preliminary data.</text>
</comment>
<dbReference type="PROSITE" id="PS50110">
    <property type="entry name" value="RESPONSE_REGULATORY"/>
    <property type="match status" value="1"/>
</dbReference>